<name>A0A8J6EHI2_ELECQ</name>
<dbReference type="AlphaFoldDB" id="A0A8J6EHI2"/>
<dbReference type="InterPro" id="IPR001806">
    <property type="entry name" value="Small_GTPase"/>
</dbReference>
<dbReference type="GO" id="GO:0003924">
    <property type="term" value="F:GTPase activity"/>
    <property type="evidence" value="ECO:0007669"/>
    <property type="project" value="InterPro"/>
</dbReference>
<dbReference type="EMBL" id="WNTK01000538">
    <property type="protein sequence ID" value="KAG9469382.1"/>
    <property type="molecule type" value="Genomic_DNA"/>
</dbReference>
<dbReference type="Pfam" id="PF00071">
    <property type="entry name" value="Ras"/>
    <property type="match status" value="1"/>
</dbReference>
<sequence length="79" mass="9011">MLGNKTDIEKEREVPCGLGEHLAKDYNLIFYECSASSGHNVKESILHLAKILKEQEDKVKEKTIHLLDSPKKKNCCSRQ</sequence>
<evidence type="ECO:0000256" key="1">
    <source>
        <dbReference type="ARBA" id="ARBA00022741"/>
    </source>
</evidence>
<dbReference type="InterPro" id="IPR027417">
    <property type="entry name" value="P-loop_NTPase"/>
</dbReference>
<keyword evidence="1" id="KW-0547">Nucleotide-binding</keyword>
<proteinExistence type="predicted"/>
<dbReference type="Proteomes" id="UP000770717">
    <property type="component" value="Unassembled WGS sequence"/>
</dbReference>
<evidence type="ECO:0000313" key="3">
    <source>
        <dbReference type="EMBL" id="KAG9469382.1"/>
    </source>
</evidence>
<accession>A0A8J6EHI2</accession>
<keyword evidence="2" id="KW-0342">GTP-binding</keyword>
<dbReference type="OrthoDB" id="9989112at2759"/>
<organism evidence="3 4">
    <name type="scientific">Eleutherodactylus coqui</name>
    <name type="common">Puerto Rican coqui</name>
    <dbReference type="NCBI Taxonomy" id="57060"/>
    <lineage>
        <taxon>Eukaryota</taxon>
        <taxon>Metazoa</taxon>
        <taxon>Chordata</taxon>
        <taxon>Craniata</taxon>
        <taxon>Vertebrata</taxon>
        <taxon>Euteleostomi</taxon>
        <taxon>Amphibia</taxon>
        <taxon>Batrachia</taxon>
        <taxon>Anura</taxon>
        <taxon>Neobatrachia</taxon>
        <taxon>Hyloidea</taxon>
        <taxon>Eleutherodactylidae</taxon>
        <taxon>Eleutherodactylinae</taxon>
        <taxon>Eleutherodactylus</taxon>
        <taxon>Eleutherodactylus</taxon>
    </lineage>
</organism>
<comment type="caution">
    <text evidence="3">The sequence shown here is derived from an EMBL/GenBank/DDBJ whole genome shotgun (WGS) entry which is preliminary data.</text>
</comment>
<dbReference type="SUPFAM" id="SSF52540">
    <property type="entry name" value="P-loop containing nucleoside triphosphate hydrolases"/>
    <property type="match status" value="1"/>
</dbReference>
<dbReference type="GO" id="GO:0005525">
    <property type="term" value="F:GTP binding"/>
    <property type="evidence" value="ECO:0007669"/>
    <property type="project" value="UniProtKB-KW"/>
</dbReference>
<evidence type="ECO:0000256" key="2">
    <source>
        <dbReference type="ARBA" id="ARBA00023134"/>
    </source>
</evidence>
<dbReference type="InterPro" id="IPR050227">
    <property type="entry name" value="Rab"/>
</dbReference>
<keyword evidence="4" id="KW-1185">Reference proteome</keyword>
<gene>
    <name evidence="3" type="ORF">GDO78_020637</name>
</gene>
<evidence type="ECO:0000313" key="4">
    <source>
        <dbReference type="Proteomes" id="UP000770717"/>
    </source>
</evidence>
<reference evidence="3" key="1">
    <citation type="thesis" date="2020" institute="ProQuest LLC" country="789 East Eisenhower Parkway, Ann Arbor, MI, USA">
        <title>Comparative Genomics and Chromosome Evolution.</title>
        <authorList>
            <person name="Mudd A.B."/>
        </authorList>
    </citation>
    <scope>NUCLEOTIDE SEQUENCE</scope>
    <source>
        <strain evidence="3">HN-11 Male</strain>
        <tissue evidence="3">Kidney and liver</tissue>
    </source>
</reference>
<dbReference type="PANTHER" id="PTHR47977">
    <property type="entry name" value="RAS-RELATED PROTEIN RAB"/>
    <property type="match status" value="1"/>
</dbReference>
<dbReference type="PROSITE" id="PS51419">
    <property type="entry name" value="RAB"/>
    <property type="match status" value="1"/>
</dbReference>
<dbReference type="Gene3D" id="3.40.50.300">
    <property type="entry name" value="P-loop containing nucleotide triphosphate hydrolases"/>
    <property type="match status" value="1"/>
</dbReference>
<protein>
    <submittedName>
        <fullName evidence="3">Uncharacterized protein</fullName>
    </submittedName>
</protein>